<dbReference type="CDD" id="cd12214">
    <property type="entry name" value="ChiA1_BD"/>
    <property type="match status" value="1"/>
</dbReference>
<dbReference type="GO" id="GO:0005576">
    <property type="term" value="C:extracellular region"/>
    <property type="evidence" value="ECO:0007669"/>
    <property type="project" value="InterPro"/>
</dbReference>
<evidence type="ECO:0000259" key="2">
    <source>
        <dbReference type="Pfam" id="PF02839"/>
    </source>
</evidence>
<dbReference type="GO" id="GO:0005975">
    <property type="term" value="P:carbohydrate metabolic process"/>
    <property type="evidence" value="ECO:0007669"/>
    <property type="project" value="InterPro"/>
</dbReference>
<dbReference type="HOGENOM" id="CLU_1776484_0_0_9"/>
<dbReference type="eggNOG" id="ENOG5033CYF">
    <property type="taxonomic scope" value="Bacteria"/>
</dbReference>
<dbReference type="Pfam" id="PF02839">
    <property type="entry name" value="CBM_5_12"/>
    <property type="match status" value="1"/>
</dbReference>
<protein>
    <submittedName>
        <fullName evidence="3">Glycosyl hydrolase, family 18 family protein</fullName>
    </submittedName>
</protein>
<feature type="domain" description="Chitin-binding type-3" evidence="2">
    <location>
        <begin position="35"/>
        <end position="76"/>
    </location>
</feature>
<sequence>MTLTELARKLRPLIEQAVESLDDETAVQGVQLFPAWAAGVAVQVGQRYQYNGQLYKVVQAHTTQADWTPDKTPALWAAVAADPQQGTVDNPIPAVRGMEYTYGLYYSDGGTVYLCKRTGEEDGGTVVLQYLPHELVGQYFEEVKAT</sequence>
<dbReference type="RefSeq" id="WP_007048325.1">
    <property type="nucleotide sequence ID" value="NZ_GG704771.1"/>
</dbReference>
<dbReference type="SUPFAM" id="SSF51055">
    <property type="entry name" value="Carbohydrate binding domain"/>
    <property type="match status" value="1"/>
</dbReference>
<organism evidence="3 4">
    <name type="scientific">Subdoligranulum variabile DSM 15176</name>
    <dbReference type="NCBI Taxonomy" id="411471"/>
    <lineage>
        <taxon>Bacteria</taxon>
        <taxon>Bacillati</taxon>
        <taxon>Bacillota</taxon>
        <taxon>Clostridia</taxon>
        <taxon>Eubacteriales</taxon>
        <taxon>Oscillospiraceae</taxon>
        <taxon>Subdoligranulum</taxon>
    </lineage>
</organism>
<evidence type="ECO:0000256" key="1">
    <source>
        <dbReference type="ARBA" id="ARBA00022801"/>
    </source>
</evidence>
<dbReference type="GO" id="GO:0004553">
    <property type="term" value="F:hydrolase activity, hydrolyzing O-glycosyl compounds"/>
    <property type="evidence" value="ECO:0007669"/>
    <property type="project" value="InterPro"/>
</dbReference>
<keyword evidence="4" id="KW-1185">Reference proteome</keyword>
<dbReference type="OrthoDB" id="2058619at2"/>
<proteinExistence type="predicted"/>
<dbReference type="Gene3D" id="2.10.10.90">
    <property type="match status" value="1"/>
</dbReference>
<evidence type="ECO:0000313" key="3">
    <source>
        <dbReference type="EMBL" id="EFB74673.1"/>
    </source>
</evidence>
<keyword evidence="1 3" id="KW-0378">Hydrolase</keyword>
<dbReference type="GO" id="GO:0030246">
    <property type="term" value="F:carbohydrate binding"/>
    <property type="evidence" value="ECO:0007669"/>
    <property type="project" value="InterPro"/>
</dbReference>
<comment type="caution">
    <text evidence="3">The sequence shown here is derived from an EMBL/GenBank/DDBJ whole genome shotgun (WGS) entry which is preliminary data.</text>
</comment>
<dbReference type="EMBL" id="ACBY02000060">
    <property type="protein sequence ID" value="EFB74673.1"/>
    <property type="molecule type" value="Genomic_DNA"/>
</dbReference>
<name>D1PRE7_9FIRM</name>
<evidence type="ECO:0000313" key="4">
    <source>
        <dbReference type="Proteomes" id="UP000003438"/>
    </source>
</evidence>
<gene>
    <name evidence="3" type="ORF">SUBVAR_06976</name>
</gene>
<accession>D1PRE7</accession>
<reference evidence="3" key="1">
    <citation type="submission" date="2009-12" db="EMBL/GenBank/DDBJ databases">
        <authorList>
            <person name="Weinstock G."/>
            <person name="Sodergren E."/>
            <person name="Clifton S."/>
            <person name="Fulton L."/>
            <person name="Fulton B."/>
            <person name="Courtney L."/>
            <person name="Fronick C."/>
            <person name="Harrison M."/>
            <person name="Strong C."/>
            <person name="Farmer C."/>
            <person name="Delahaunty K."/>
            <person name="Markovic C."/>
            <person name="Hall O."/>
            <person name="Minx P."/>
            <person name="Tomlinson C."/>
            <person name="Mitreva M."/>
            <person name="Nelson J."/>
            <person name="Hou S."/>
            <person name="Wollam A."/>
            <person name="Pepin K.H."/>
            <person name="Johnson M."/>
            <person name="Bhonagiri V."/>
            <person name="Nash W.E."/>
            <person name="Warren W."/>
            <person name="Chinwalla A."/>
            <person name="Mardis E.R."/>
            <person name="Wilson R.K."/>
        </authorList>
    </citation>
    <scope>NUCLEOTIDE SEQUENCE [LARGE SCALE GENOMIC DNA]</scope>
    <source>
        <strain evidence="3">DSM 15176</strain>
    </source>
</reference>
<dbReference type="STRING" id="411471.SUBVAR_06976"/>
<dbReference type="Proteomes" id="UP000003438">
    <property type="component" value="Unassembled WGS sequence"/>
</dbReference>
<dbReference type="CAZy" id="CBM12">
    <property type="family name" value="Carbohydrate-Binding Module Family 12"/>
</dbReference>
<dbReference type="InterPro" id="IPR036573">
    <property type="entry name" value="CBM_sf_5/12"/>
</dbReference>
<dbReference type="AlphaFoldDB" id="D1PRE7"/>
<dbReference type="InterPro" id="IPR003610">
    <property type="entry name" value="CBM5/12"/>
</dbReference>